<evidence type="ECO:0000256" key="15">
    <source>
        <dbReference type="RuleBase" id="RU000461"/>
    </source>
</evidence>
<keyword evidence="9" id="KW-0492">Microsome</keyword>
<evidence type="ECO:0000256" key="6">
    <source>
        <dbReference type="ARBA" id="ARBA00022617"/>
    </source>
</evidence>
<dbReference type="SUPFAM" id="SSF48264">
    <property type="entry name" value="Cytochrome P450"/>
    <property type="match status" value="1"/>
</dbReference>
<keyword evidence="16" id="KW-0812">Transmembrane</keyword>
<reference evidence="17" key="3">
    <citation type="submission" date="2012-09" db="EMBL/GenBank/DDBJ databases">
        <authorList>
            <consortium name="VectorBase"/>
        </authorList>
    </citation>
    <scope>NUCLEOTIDE SEQUENCE</scope>
    <source>
        <strain evidence="17">Liverpool</strain>
    </source>
</reference>
<dbReference type="PRINTS" id="PR00385">
    <property type="entry name" value="P450"/>
</dbReference>
<reference evidence="17" key="1">
    <citation type="submission" date="2005-10" db="EMBL/GenBank/DDBJ databases">
        <authorList>
            <person name="Loftus B.J."/>
            <person name="Nene V.M."/>
            <person name="Hannick L.I."/>
            <person name="Bidwell S."/>
            <person name="Haas B."/>
            <person name="Amedeo P."/>
            <person name="Orvis J."/>
            <person name="Wortman J.R."/>
            <person name="White O.R."/>
            <person name="Salzberg S."/>
            <person name="Shumway M."/>
            <person name="Koo H."/>
            <person name="Zhao Y."/>
            <person name="Holmes M."/>
            <person name="Miller J."/>
            <person name="Schatz M."/>
            <person name="Pop M."/>
            <person name="Pai G."/>
            <person name="Utterback T."/>
            <person name="Rogers Y.-H."/>
            <person name="Kravitz S."/>
            <person name="Fraser C.M."/>
        </authorList>
    </citation>
    <scope>NUCLEOTIDE SEQUENCE</scope>
    <source>
        <strain evidence="17">Liverpool</strain>
    </source>
</reference>
<keyword evidence="6 14" id="KW-0349">Heme</keyword>
<feature type="binding site" description="axial binding residue" evidence="14">
    <location>
        <position position="490"/>
    </location>
    <ligand>
        <name>heme</name>
        <dbReference type="ChEBI" id="CHEBI:30413"/>
    </ligand>
    <ligandPart>
        <name>Fe</name>
        <dbReference type="ChEBI" id="CHEBI:18248"/>
    </ligandPart>
</feature>
<comment type="subcellular location">
    <subcellularLocation>
        <location evidence="4">Endoplasmic reticulum membrane</location>
        <topology evidence="4">Peripheral membrane protein</topology>
    </subcellularLocation>
    <subcellularLocation>
        <location evidence="3">Microsome membrane</location>
        <topology evidence="3">Peripheral membrane protein</topology>
    </subcellularLocation>
</comment>
<keyword evidence="13 16" id="KW-0472">Membrane</keyword>
<evidence type="ECO:0000313" key="17">
    <source>
        <dbReference type="EMBL" id="EAT40232.1"/>
    </source>
</evidence>
<keyword evidence="16" id="KW-1133">Transmembrane helix</keyword>
<organism evidence="17 18">
    <name type="scientific">Aedes aegypti</name>
    <name type="common">Yellowfever mosquito</name>
    <name type="synonym">Culex aegypti</name>
    <dbReference type="NCBI Taxonomy" id="7159"/>
    <lineage>
        <taxon>Eukaryota</taxon>
        <taxon>Metazoa</taxon>
        <taxon>Ecdysozoa</taxon>
        <taxon>Arthropoda</taxon>
        <taxon>Hexapoda</taxon>
        <taxon>Insecta</taxon>
        <taxon>Pterygota</taxon>
        <taxon>Neoptera</taxon>
        <taxon>Endopterygota</taxon>
        <taxon>Diptera</taxon>
        <taxon>Nematocera</taxon>
        <taxon>Culicoidea</taxon>
        <taxon>Culicidae</taxon>
        <taxon>Culicinae</taxon>
        <taxon>Aedini</taxon>
        <taxon>Aedes</taxon>
        <taxon>Stegomyia</taxon>
    </lineage>
</organism>
<dbReference type="CDD" id="cd20660">
    <property type="entry name" value="CYP4V-like"/>
    <property type="match status" value="1"/>
</dbReference>
<dbReference type="PANTHER" id="PTHR24291">
    <property type="entry name" value="CYTOCHROME P450 FAMILY 4"/>
    <property type="match status" value="1"/>
</dbReference>
<evidence type="ECO:0000256" key="7">
    <source>
        <dbReference type="ARBA" id="ARBA00022723"/>
    </source>
</evidence>
<dbReference type="AlphaFoldDB" id="A0A1S4FI89"/>
<keyword evidence="11 14" id="KW-0408">Iron</keyword>
<keyword evidence="8" id="KW-0256">Endoplasmic reticulum</keyword>
<accession>A0A1S4FI89</accession>
<evidence type="ECO:0000256" key="12">
    <source>
        <dbReference type="ARBA" id="ARBA00023033"/>
    </source>
</evidence>
<dbReference type="GO" id="GO:0004497">
    <property type="term" value="F:monooxygenase activity"/>
    <property type="evidence" value="ECO:0007669"/>
    <property type="project" value="UniProtKB-KW"/>
</dbReference>
<dbReference type="Proteomes" id="UP000682892">
    <property type="component" value="Unassembled WGS sequence"/>
</dbReference>
<evidence type="ECO:0000256" key="13">
    <source>
        <dbReference type="ARBA" id="ARBA00023136"/>
    </source>
</evidence>
<comment type="similarity">
    <text evidence="5 15">Belongs to the cytochrome P450 family.</text>
</comment>
<comment type="function">
    <text evidence="2">May be involved in the metabolism of insect hormones and in the breakdown of synthetic insecticides.</text>
</comment>
<proteinExistence type="inferred from homology"/>
<dbReference type="PROSITE" id="PS00086">
    <property type="entry name" value="CYTOCHROME_P450"/>
    <property type="match status" value="1"/>
</dbReference>
<feature type="transmembrane region" description="Helical" evidence="16">
    <location>
        <begin position="20"/>
        <end position="40"/>
    </location>
</feature>
<evidence type="ECO:0000256" key="11">
    <source>
        <dbReference type="ARBA" id="ARBA00023004"/>
    </source>
</evidence>
<dbReference type="PANTHER" id="PTHR24291:SF189">
    <property type="entry name" value="CYTOCHROME P450 4C3-RELATED"/>
    <property type="match status" value="1"/>
</dbReference>
<gene>
    <name evidence="17" type="primary">CYP4C50</name>
    <name evidence="17" type="ORF">AaeL_AAEL008017</name>
</gene>
<dbReference type="Pfam" id="PF00067">
    <property type="entry name" value="p450"/>
    <property type="match status" value="1"/>
</dbReference>
<keyword evidence="10 15" id="KW-0560">Oxidoreductase</keyword>
<dbReference type="InterPro" id="IPR017972">
    <property type="entry name" value="Cyt_P450_CS"/>
</dbReference>
<evidence type="ECO:0000256" key="1">
    <source>
        <dbReference type="ARBA" id="ARBA00001971"/>
    </source>
</evidence>
<protein>
    <submittedName>
        <fullName evidence="17">AAEL008017-PA</fullName>
    </submittedName>
</protein>
<dbReference type="OMA" id="MDMRYLE"/>
<evidence type="ECO:0000256" key="5">
    <source>
        <dbReference type="ARBA" id="ARBA00010617"/>
    </source>
</evidence>
<evidence type="ECO:0000256" key="4">
    <source>
        <dbReference type="ARBA" id="ARBA00004406"/>
    </source>
</evidence>
<evidence type="ECO:0000256" key="3">
    <source>
        <dbReference type="ARBA" id="ARBA00004174"/>
    </source>
</evidence>
<evidence type="ECO:0000256" key="16">
    <source>
        <dbReference type="SAM" id="Phobius"/>
    </source>
</evidence>
<evidence type="ECO:0000256" key="2">
    <source>
        <dbReference type="ARBA" id="ARBA00003690"/>
    </source>
</evidence>
<dbReference type="InterPro" id="IPR001128">
    <property type="entry name" value="Cyt_P450"/>
</dbReference>
<dbReference type="PRINTS" id="PR00463">
    <property type="entry name" value="EP450I"/>
</dbReference>
<sequence length="544" mass="62340">MIEATVKSSFVLSKVAKMLSYFSPITIILATMIAGAIYVYNKRRARLVKLIEKIPGPASMPLIGNSLHINVDHDEIFNRIISIRKLYGRQQGFSRAWNGPIPYVMISKASAVEPILGSPRHIEKSHDYEFLKPWLGTGLLTSQGKKWHPRRKILTPAFHFKILDDFVDIFQEQSAVLVQRLQRELGNEEGFNCFPYVTLCALDIVCETAMGRLIHAQKNSDSDYVKAVYQIGSIVQNRQQKIWLQPDFIFKRTEDYRNHQRCLSILHEFSNRVIRERKEEIRKQKQSNNNTINGNANNAVEANILDGNNNAEEFGRKKRLAFLDLLIEASQDGTVLSNEDIREEVDTFMFEGHDTTSAAISWILLLLGAEPAIQDRIVEEIDHIMGGDRDRFPTMKELNDMKYLECCIKEGLRLYPSVPLIARKLVEDVQIEDYTIPAGTTAMIVVYQLHRDPAVFPNPDKFNPDNFLPENCRGRHPYAYIPFSAGPRNCIGQKFAVLEEKSVISAVLRKYRIEAVDRRENLTLLGELILRPKDGLRIKISRRE</sequence>
<name>A0A1S4FI89_AEDAE</name>
<evidence type="ECO:0000313" key="18">
    <source>
        <dbReference type="Proteomes" id="UP000682892"/>
    </source>
</evidence>
<dbReference type="InterPro" id="IPR036396">
    <property type="entry name" value="Cyt_P450_sf"/>
</dbReference>
<evidence type="ECO:0000256" key="14">
    <source>
        <dbReference type="PIRSR" id="PIRSR602401-1"/>
    </source>
</evidence>
<keyword evidence="12 15" id="KW-0503">Monooxygenase</keyword>
<dbReference type="GO" id="GO:0016705">
    <property type="term" value="F:oxidoreductase activity, acting on paired donors, with incorporation or reduction of molecular oxygen"/>
    <property type="evidence" value="ECO:0007669"/>
    <property type="project" value="InterPro"/>
</dbReference>
<dbReference type="GO" id="GO:0005789">
    <property type="term" value="C:endoplasmic reticulum membrane"/>
    <property type="evidence" value="ECO:0007669"/>
    <property type="project" value="UniProtKB-SubCell"/>
</dbReference>
<evidence type="ECO:0000256" key="9">
    <source>
        <dbReference type="ARBA" id="ARBA00022848"/>
    </source>
</evidence>
<dbReference type="InterPro" id="IPR002401">
    <property type="entry name" value="Cyt_P450_E_grp-I"/>
</dbReference>
<evidence type="ECO:0000256" key="10">
    <source>
        <dbReference type="ARBA" id="ARBA00023002"/>
    </source>
</evidence>
<dbReference type="OrthoDB" id="1470350at2759"/>
<comment type="cofactor">
    <cofactor evidence="1 14">
        <name>heme</name>
        <dbReference type="ChEBI" id="CHEBI:30413"/>
    </cofactor>
</comment>
<evidence type="ECO:0000256" key="8">
    <source>
        <dbReference type="ARBA" id="ARBA00022824"/>
    </source>
</evidence>
<keyword evidence="7 14" id="KW-0479">Metal-binding</keyword>
<dbReference type="Gene3D" id="1.10.630.10">
    <property type="entry name" value="Cytochrome P450"/>
    <property type="match status" value="1"/>
</dbReference>
<dbReference type="InterPro" id="IPR050196">
    <property type="entry name" value="Cytochrome_P450_Monoox"/>
</dbReference>
<reference evidence="17" key="2">
    <citation type="journal article" date="2007" name="Science">
        <title>Genome sequence of Aedes aegypti, a major arbovirus vector.</title>
        <authorList>
            <person name="Nene V."/>
            <person name="Wortman J.R."/>
            <person name="Lawson D."/>
            <person name="Haas B."/>
            <person name="Kodira C."/>
            <person name="Tu Z.J."/>
            <person name="Loftus B."/>
            <person name="Xi Z."/>
            <person name="Megy K."/>
            <person name="Grabherr M."/>
            <person name="Ren Q."/>
            <person name="Zdobnov E.M."/>
            <person name="Lobo N.F."/>
            <person name="Campbell K.S."/>
            <person name="Brown S.E."/>
            <person name="Bonaldo M.F."/>
            <person name="Zhu J."/>
            <person name="Sinkins S.P."/>
            <person name="Hogenkamp D.G."/>
            <person name="Amedeo P."/>
            <person name="Arensburger P."/>
            <person name="Atkinson P.W."/>
            <person name="Bidwell S."/>
            <person name="Biedler J."/>
            <person name="Birney E."/>
            <person name="Bruggner R.V."/>
            <person name="Costas J."/>
            <person name="Coy M.R."/>
            <person name="Crabtree J."/>
            <person name="Crawford M."/>
            <person name="Debruyn B."/>
            <person name="Decaprio D."/>
            <person name="Eiglmeier K."/>
            <person name="Eisenstadt E."/>
            <person name="El-Dorry H."/>
            <person name="Gelbart W.M."/>
            <person name="Gomes S.L."/>
            <person name="Hammond M."/>
            <person name="Hannick L.I."/>
            <person name="Hogan J.R."/>
            <person name="Holmes M.H."/>
            <person name="Jaffe D."/>
            <person name="Johnston J.S."/>
            <person name="Kennedy R.C."/>
            <person name="Koo H."/>
            <person name="Kravitz S."/>
            <person name="Kriventseva E.V."/>
            <person name="Kulp D."/>
            <person name="Labutti K."/>
            <person name="Lee E."/>
            <person name="Li S."/>
            <person name="Lovin D.D."/>
            <person name="Mao C."/>
            <person name="Mauceli E."/>
            <person name="Menck C.F."/>
            <person name="Miller J.R."/>
            <person name="Montgomery P."/>
            <person name="Mori A."/>
            <person name="Nascimento A.L."/>
            <person name="Naveira H.F."/>
            <person name="Nusbaum C."/>
            <person name="O'leary S."/>
            <person name="Orvis J."/>
            <person name="Pertea M."/>
            <person name="Quesneville H."/>
            <person name="Reidenbach K.R."/>
            <person name="Rogers Y.H."/>
            <person name="Roth C.W."/>
            <person name="Schneider J.R."/>
            <person name="Schatz M."/>
            <person name="Shumway M."/>
            <person name="Stanke M."/>
            <person name="Stinson E.O."/>
            <person name="Tubio J.M."/>
            <person name="Vanzee J.P."/>
            <person name="Verjovski-Almeida S."/>
            <person name="Werner D."/>
            <person name="White O."/>
            <person name="Wyder S."/>
            <person name="Zeng Q."/>
            <person name="Zhao Q."/>
            <person name="Zhao Y."/>
            <person name="Hill C.A."/>
            <person name="Raikhel A.S."/>
            <person name="Soares M.B."/>
            <person name="Knudson D.L."/>
            <person name="Lee N.H."/>
            <person name="Galagan J."/>
            <person name="Salzberg S.L."/>
            <person name="Paulsen I.T."/>
            <person name="Dimopoulos G."/>
            <person name="Collins F.H."/>
            <person name="Birren B."/>
            <person name="Fraser-Liggett C.M."/>
            <person name="Severson D.W."/>
        </authorList>
    </citation>
    <scope>NUCLEOTIDE SEQUENCE [LARGE SCALE GENOMIC DNA]</scope>
    <source>
        <strain evidence="17">Liverpool</strain>
    </source>
</reference>
<dbReference type="GO" id="GO:0020037">
    <property type="term" value="F:heme binding"/>
    <property type="evidence" value="ECO:0007669"/>
    <property type="project" value="InterPro"/>
</dbReference>
<dbReference type="EMBL" id="CH477480">
    <property type="protein sequence ID" value="EAT40232.1"/>
    <property type="molecule type" value="Genomic_DNA"/>
</dbReference>
<dbReference type="GO" id="GO:0005506">
    <property type="term" value="F:iron ion binding"/>
    <property type="evidence" value="ECO:0007669"/>
    <property type="project" value="InterPro"/>
</dbReference>